<dbReference type="PANTHER" id="PTHR30105:SF2">
    <property type="entry name" value="DIVERGENT POLYSACCHARIDE DEACETYLASE SUPERFAMILY"/>
    <property type="match status" value="1"/>
</dbReference>
<feature type="region of interest" description="Disordered" evidence="1">
    <location>
        <begin position="129"/>
        <end position="148"/>
    </location>
</feature>
<gene>
    <name evidence="3" type="ORF">QO011_001261</name>
</gene>
<sequence>MAVNDLTTPLGVAEDKPSRRRLRLPVRAILGGAVLAVMALFAGWVALVDDPLGGEPRVTVAIDMTPPAAAPKPAEAPGAAPPAETNARTATAADLEQQSGVVVVRGGGAAAPPSVIVRAPDPAAAVKLAPPDPALTERGKAGPLPKIGADGRRPADVYARPAAASGAKIALPRLAVLVGGMGISQNGTAEAIAKLPGGVSFAFAPYGSDLDRLVQQARGAGHEVMLQAPMEPFDYPDNDPGPQTLLAAAPADQNLERLHWQMSRFGGYVGITNYMGGKFTASAEALGPILKDVAGRGLIYADDGSSPRSIADQVGASLGLAVPKADMVIDVVPTPQAVDAALAKLEQLARDKGTAFGVATGLPLTVAKLSDWARTLEKRGVQLVPVSELARKQP</sequence>
<reference evidence="3 4" key="1">
    <citation type="submission" date="2023-07" db="EMBL/GenBank/DDBJ databases">
        <title>Genomic Encyclopedia of Type Strains, Phase IV (KMG-IV): sequencing the most valuable type-strain genomes for metagenomic binning, comparative biology and taxonomic classification.</title>
        <authorList>
            <person name="Goeker M."/>
        </authorList>
    </citation>
    <scope>NUCLEOTIDE SEQUENCE [LARGE SCALE GENOMIC DNA]</scope>
    <source>
        <strain evidence="3 4">DSM 19619</strain>
    </source>
</reference>
<evidence type="ECO:0000313" key="3">
    <source>
        <dbReference type="EMBL" id="MDQ0468266.1"/>
    </source>
</evidence>
<keyword evidence="4" id="KW-1185">Reference proteome</keyword>
<keyword evidence="2" id="KW-0472">Membrane</keyword>
<evidence type="ECO:0000313" key="4">
    <source>
        <dbReference type="Proteomes" id="UP001242480"/>
    </source>
</evidence>
<organism evidence="3 4">
    <name type="scientific">Labrys wisconsinensis</name>
    <dbReference type="NCBI Taxonomy" id="425677"/>
    <lineage>
        <taxon>Bacteria</taxon>
        <taxon>Pseudomonadati</taxon>
        <taxon>Pseudomonadota</taxon>
        <taxon>Alphaproteobacteria</taxon>
        <taxon>Hyphomicrobiales</taxon>
        <taxon>Xanthobacteraceae</taxon>
        <taxon>Labrys</taxon>
    </lineage>
</organism>
<dbReference type="CDD" id="cd10936">
    <property type="entry name" value="CE4_DAC2"/>
    <property type="match status" value="1"/>
</dbReference>
<accession>A0ABU0J1Y9</accession>
<dbReference type="InterPro" id="IPR011330">
    <property type="entry name" value="Glyco_hydro/deAcase_b/a-brl"/>
</dbReference>
<dbReference type="RefSeq" id="WP_307269122.1">
    <property type="nucleotide sequence ID" value="NZ_JAUSVX010000001.1"/>
</dbReference>
<dbReference type="Gene3D" id="3.20.20.370">
    <property type="entry name" value="Glycoside hydrolase/deacetylase"/>
    <property type="match status" value="1"/>
</dbReference>
<keyword evidence="2" id="KW-1133">Transmembrane helix</keyword>
<dbReference type="PANTHER" id="PTHR30105">
    <property type="entry name" value="UNCHARACTERIZED YIBQ-RELATED"/>
    <property type="match status" value="1"/>
</dbReference>
<name>A0ABU0J1Y9_9HYPH</name>
<proteinExistence type="predicted"/>
<feature type="region of interest" description="Disordered" evidence="1">
    <location>
        <begin position="68"/>
        <end position="90"/>
    </location>
</feature>
<comment type="caution">
    <text evidence="3">The sequence shown here is derived from an EMBL/GenBank/DDBJ whole genome shotgun (WGS) entry which is preliminary data.</text>
</comment>
<feature type="transmembrane region" description="Helical" evidence="2">
    <location>
        <begin position="26"/>
        <end position="47"/>
    </location>
</feature>
<evidence type="ECO:0000256" key="2">
    <source>
        <dbReference type="SAM" id="Phobius"/>
    </source>
</evidence>
<dbReference type="Proteomes" id="UP001242480">
    <property type="component" value="Unassembled WGS sequence"/>
</dbReference>
<dbReference type="SUPFAM" id="SSF88713">
    <property type="entry name" value="Glycoside hydrolase/deacetylase"/>
    <property type="match status" value="1"/>
</dbReference>
<dbReference type="InterPro" id="IPR006837">
    <property type="entry name" value="Divergent_DAC"/>
</dbReference>
<keyword evidence="2" id="KW-0812">Transmembrane</keyword>
<protein>
    <submittedName>
        <fullName evidence="3">Polysaccharide deacetylase 2 family uncharacterized protein YibQ</fullName>
    </submittedName>
</protein>
<feature type="compositionally biased region" description="Low complexity" evidence="1">
    <location>
        <begin position="71"/>
        <end position="83"/>
    </location>
</feature>
<dbReference type="EMBL" id="JAUSVX010000001">
    <property type="protein sequence ID" value="MDQ0468266.1"/>
    <property type="molecule type" value="Genomic_DNA"/>
</dbReference>
<evidence type="ECO:0000256" key="1">
    <source>
        <dbReference type="SAM" id="MobiDB-lite"/>
    </source>
</evidence>
<dbReference type="Pfam" id="PF04748">
    <property type="entry name" value="Polysacc_deac_2"/>
    <property type="match status" value="1"/>
</dbReference>